<dbReference type="InterPro" id="IPR013830">
    <property type="entry name" value="SGNH_hydro"/>
</dbReference>
<feature type="region of interest" description="Disordered" evidence="1">
    <location>
        <begin position="253"/>
        <end position="309"/>
    </location>
</feature>
<dbReference type="Gene3D" id="3.40.50.12690">
    <property type="match status" value="1"/>
</dbReference>
<accession>A0A0F8C5A2</accession>
<name>A0A0F8C5A2_LARCR</name>
<dbReference type="AlphaFoldDB" id="A0A0F8C5A2"/>
<feature type="compositionally biased region" description="Pro residues" evidence="1">
    <location>
        <begin position="57"/>
        <end position="66"/>
    </location>
</feature>
<feature type="region of interest" description="Disordered" evidence="1">
    <location>
        <begin position="49"/>
        <end position="71"/>
    </location>
</feature>
<feature type="compositionally biased region" description="Polar residues" evidence="1">
    <location>
        <begin position="147"/>
        <end position="162"/>
    </location>
</feature>
<feature type="region of interest" description="Disordered" evidence="1">
    <location>
        <begin position="85"/>
        <end position="240"/>
    </location>
</feature>
<feature type="compositionally biased region" description="Basic and acidic residues" evidence="1">
    <location>
        <begin position="93"/>
        <end position="111"/>
    </location>
</feature>
<organism evidence="3">
    <name type="scientific">Larimichthys crocea</name>
    <name type="common">Large yellow croaker</name>
    <name type="synonym">Pseudosciaena crocea</name>
    <dbReference type="NCBI Taxonomy" id="215358"/>
    <lineage>
        <taxon>Eukaryota</taxon>
        <taxon>Metazoa</taxon>
        <taxon>Chordata</taxon>
        <taxon>Craniata</taxon>
        <taxon>Vertebrata</taxon>
        <taxon>Euteleostomi</taxon>
        <taxon>Actinopterygii</taxon>
        <taxon>Neopterygii</taxon>
        <taxon>Teleostei</taxon>
        <taxon>Neoteleostei</taxon>
        <taxon>Acanthomorphata</taxon>
        <taxon>Eupercaria</taxon>
        <taxon>Sciaenidae</taxon>
        <taxon>Larimichthys</taxon>
    </lineage>
</organism>
<protein>
    <recommendedName>
        <fullName evidence="2">SGNH hydrolase-type esterase domain-containing protein</fullName>
    </recommendedName>
</protein>
<sequence length="476" mass="51570">MAVCVDCTISYSQLKNEIHRLESELRKRDQLIEGFVSVAAAQSKHISHLQSSTFTAPPAPSPPSPMSPVVSDSAATLPWQATMHTGMSPLPARLEDRPCEKSGLSLDREPDVETVGTTRAAASSLDTSTLPIATQTPSADPGAYSGHGTNTPVHTSTPNRANTCPRPSWTEVVRRGRSRVSAGPYPQPPLAISNRFTILPKDASVHPDDAPAASTSPGPEVTSAASAASHGKATRRSSAVNDRRMLLKEAVIRRSGGLPGGSLKQSPRLCPPAQTPHSGLSTSKPREAAPTERLQRLSGGPHISSPRPLFPPTTLIIGDSITRDIRFINAATHCFPGATVPHILDKLLEMMHSLPTSIKRIIVHVGTNDTTRQESERTKNYFKLLFDALKNCGKSVFISGPIPTVRRGAGRFSRLLSLHTWLQAASRIYNFGFIDNFNLFWDRDSLFKRDGIHPNKRGSQMLSANLQHAVHTFPCD</sequence>
<feature type="compositionally biased region" description="Polar residues" evidence="1">
    <location>
        <begin position="115"/>
        <end position="138"/>
    </location>
</feature>
<dbReference type="SUPFAM" id="SSF52266">
    <property type="entry name" value="SGNH hydrolase"/>
    <property type="match status" value="1"/>
</dbReference>
<evidence type="ECO:0000259" key="2">
    <source>
        <dbReference type="Pfam" id="PF13472"/>
    </source>
</evidence>
<feature type="domain" description="SGNH hydrolase-type esterase" evidence="2">
    <location>
        <begin position="335"/>
        <end position="460"/>
    </location>
</feature>
<feature type="compositionally biased region" description="Basic and acidic residues" evidence="1">
    <location>
        <begin position="284"/>
        <end position="295"/>
    </location>
</feature>
<evidence type="ECO:0000256" key="1">
    <source>
        <dbReference type="SAM" id="MobiDB-lite"/>
    </source>
</evidence>
<dbReference type="EMBL" id="KQ042764">
    <property type="protein sequence ID" value="KKF11043.1"/>
    <property type="molecule type" value="Genomic_DNA"/>
</dbReference>
<reference evidence="3" key="1">
    <citation type="journal article" date="2015" name="PLoS Genet.">
        <title>Genome Sequencing of the Perciform Fish Larimichthys crocea Provides Insights into Molecular and Genetic Mechanisms of Stress Adaptation.</title>
        <authorList>
            <person name="Ao J."/>
            <person name="Mu Y."/>
            <person name="Xiang L.X."/>
            <person name="Fan D."/>
            <person name="Feng M."/>
            <person name="Zhang S."/>
            <person name="Shi Q."/>
            <person name="Zhu L.Y."/>
            <person name="Li T."/>
            <person name="Ding Y."/>
            <person name="Nie L."/>
            <person name="Li Q."/>
            <person name="Dong W.R."/>
            <person name="Jiang L."/>
            <person name="Sun B."/>
            <person name="Zhang X."/>
            <person name="Li M."/>
            <person name="Zhang H.Q."/>
            <person name="Xie S."/>
            <person name="Zhu Y."/>
            <person name="Jiang X."/>
            <person name="Wang X."/>
            <person name="Mu P."/>
            <person name="Chen W."/>
            <person name="Yue Z."/>
            <person name="Wang Z."/>
            <person name="Wang J."/>
            <person name="Shao J.Z."/>
            <person name="Chen X."/>
        </authorList>
    </citation>
    <scope>NUCLEOTIDE SEQUENCE [LARGE SCALE GENOMIC DNA]</scope>
    <source>
        <strain evidence="3">SSNF</strain>
        <tissue evidence="3">Blood</tissue>
    </source>
</reference>
<gene>
    <name evidence="3" type="ORF">EH28_11437</name>
</gene>
<dbReference type="Pfam" id="PF13472">
    <property type="entry name" value="Lipase_GDSL_2"/>
    <property type="match status" value="1"/>
</dbReference>
<dbReference type="CDD" id="cd00229">
    <property type="entry name" value="SGNH_hydrolase"/>
    <property type="match status" value="1"/>
</dbReference>
<proteinExistence type="predicted"/>
<evidence type="ECO:0000313" key="3">
    <source>
        <dbReference type="EMBL" id="KKF11043.1"/>
    </source>
</evidence>
<dbReference type="Gene3D" id="3.40.50.12700">
    <property type="match status" value="1"/>
</dbReference>